<dbReference type="InterPro" id="IPR025110">
    <property type="entry name" value="AMP-bd_C"/>
</dbReference>
<dbReference type="PROSITE" id="PS00455">
    <property type="entry name" value="AMP_BINDING"/>
    <property type="match status" value="1"/>
</dbReference>
<evidence type="ECO:0000259" key="1">
    <source>
        <dbReference type="Pfam" id="PF00501"/>
    </source>
</evidence>
<dbReference type="EMBL" id="WTYR01000001">
    <property type="protein sequence ID" value="MXP08980.1"/>
    <property type="molecule type" value="Genomic_DNA"/>
</dbReference>
<dbReference type="PANTHER" id="PTHR43767:SF11">
    <property type="entry name" value="MEDIUM-CHAIN-FATTY-ACID--COA LIGASE"/>
    <property type="match status" value="1"/>
</dbReference>
<name>A0A6I4TZ52_9SPHN</name>
<dbReference type="PANTHER" id="PTHR43767">
    <property type="entry name" value="LONG-CHAIN-FATTY-ACID--COA LIGASE"/>
    <property type="match status" value="1"/>
</dbReference>
<dbReference type="InterPro" id="IPR050237">
    <property type="entry name" value="ATP-dep_AMP-bd_enzyme"/>
</dbReference>
<dbReference type="Gene3D" id="3.30.300.30">
    <property type="match status" value="1"/>
</dbReference>
<dbReference type="Pfam" id="PF13193">
    <property type="entry name" value="AMP-binding_C"/>
    <property type="match status" value="1"/>
</dbReference>
<sequence length="542" mass="57729">MSLNHGAIQDHPLTLDRIIDHAAKWHSKVETVSARADGVVDRATYAAIRSQARAISARLAALGVEQGECVATLAWNSRDHLAVWYGVMAMGAVCHTLNPRLTAHTLADMLRQSKARVVFASADLQDLAHEIAASGTPLERIVVIDGEAEPHTHGGVATQDIAEFLALEAASVSWGDFDERAPCGLCFTSGTTGRPKGVTYTHRGNYLHTLRQLAADVCGIGRTDTILVAVPMFHANGWGLPFVAPATGARLVLPGADTSPEALAGLIATHRVTIAVAVPTVWLALCDFLDATGRELPSLERIMVGGAPMPAALARRIEARGIEVQTTWGMTELSPLGTASVPGAGDEPSAGSGVPSLGIDLMLADHDGKPLDEQHGREGHLHVRGQSVVERYFGERDPATRDGWFDTGDLAQIGEDGSLSITGRSKDLIKSGGEWINPVAIESLVASLDDVALAAVIGCAHPRWGERPVLIVELRDGADPSDEDLLRPIRRVVPKWWLPDEILRLQAIPLAATGKVDKQRLRIAYAEQALPGQLEPSPSTAA</sequence>
<protein>
    <submittedName>
        <fullName evidence="3">AMP-binding protein</fullName>
    </submittedName>
</protein>
<dbReference type="Pfam" id="PF00501">
    <property type="entry name" value="AMP-binding"/>
    <property type="match status" value="1"/>
</dbReference>
<dbReference type="RefSeq" id="WP_160615484.1">
    <property type="nucleotide sequence ID" value="NZ_WTYR01000001.1"/>
</dbReference>
<evidence type="ECO:0000313" key="3">
    <source>
        <dbReference type="EMBL" id="MXP08980.1"/>
    </source>
</evidence>
<dbReference type="SUPFAM" id="SSF56801">
    <property type="entry name" value="Acetyl-CoA synthetase-like"/>
    <property type="match status" value="1"/>
</dbReference>
<comment type="caution">
    <text evidence="3">The sequence shown here is derived from an EMBL/GenBank/DDBJ whole genome shotgun (WGS) entry which is preliminary data.</text>
</comment>
<reference evidence="3 4" key="1">
    <citation type="submission" date="2019-12" db="EMBL/GenBank/DDBJ databases">
        <title>Genomic-based taxomic classification of the family Erythrobacteraceae.</title>
        <authorList>
            <person name="Xu L."/>
        </authorList>
    </citation>
    <scope>NUCLEOTIDE SEQUENCE [LARGE SCALE GENOMIC DNA]</scope>
    <source>
        <strain evidence="3 4">LMG 29519</strain>
    </source>
</reference>
<dbReference type="AlphaFoldDB" id="A0A6I4TZ52"/>
<evidence type="ECO:0000259" key="2">
    <source>
        <dbReference type="Pfam" id="PF13193"/>
    </source>
</evidence>
<dbReference type="OrthoDB" id="7415522at2"/>
<dbReference type="InterPro" id="IPR045851">
    <property type="entry name" value="AMP-bd_C_sf"/>
</dbReference>
<gene>
    <name evidence="3" type="ORF">GRI68_02155</name>
</gene>
<dbReference type="InterPro" id="IPR000873">
    <property type="entry name" value="AMP-dep_synth/lig_dom"/>
</dbReference>
<keyword evidence="4" id="KW-1185">Reference proteome</keyword>
<feature type="domain" description="AMP-binding enzyme C-terminal" evidence="2">
    <location>
        <begin position="441"/>
        <end position="515"/>
    </location>
</feature>
<dbReference type="InterPro" id="IPR042099">
    <property type="entry name" value="ANL_N_sf"/>
</dbReference>
<organism evidence="3 4">
    <name type="scientific">Alteriqipengyuania halimionae</name>
    <dbReference type="NCBI Taxonomy" id="1926630"/>
    <lineage>
        <taxon>Bacteria</taxon>
        <taxon>Pseudomonadati</taxon>
        <taxon>Pseudomonadota</taxon>
        <taxon>Alphaproteobacteria</taxon>
        <taxon>Sphingomonadales</taxon>
        <taxon>Erythrobacteraceae</taxon>
        <taxon>Alteriqipengyuania</taxon>
    </lineage>
</organism>
<dbReference type="Gene3D" id="3.40.50.12780">
    <property type="entry name" value="N-terminal domain of ligase-like"/>
    <property type="match status" value="1"/>
</dbReference>
<feature type="domain" description="AMP-dependent synthetase/ligase" evidence="1">
    <location>
        <begin position="22"/>
        <end position="393"/>
    </location>
</feature>
<dbReference type="GO" id="GO:0016877">
    <property type="term" value="F:ligase activity, forming carbon-sulfur bonds"/>
    <property type="evidence" value="ECO:0007669"/>
    <property type="project" value="UniProtKB-ARBA"/>
</dbReference>
<proteinExistence type="predicted"/>
<evidence type="ECO:0000313" key="4">
    <source>
        <dbReference type="Proteomes" id="UP000429229"/>
    </source>
</evidence>
<dbReference type="Proteomes" id="UP000429229">
    <property type="component" value="Unassembled WGS sequence"/>
</dbReference>
<dbReference type="InterPro" id="IPR020845">
    <property type="entry name" value="AMP-binding_CS"/>
</dbReference>
<accession>A0A6I4TZ52</accession>